<reference evidence="11 12" key="1">
    <citation type="submission" date="2009-06" db="EMBL/GenBank/DDBJ databases">
        <title>The Genome Sequence of Loxodonta africana (African elephant).</title>
        <authorList>
            <person name="Di Palma F."/>
            <person name="Heiman D."/>
            <person name="Young S."/>
            <person name="Johnson J."/>
            <person name="Lander E.S."/>
            <person name="Lindblad-Toh K."/>
        </authorList>
    </citation>
    <scope>NUCLEOTIDE SEQUENCE [LARGE SCALE GENOMIC DNA]</scope>
    <source>
        <strain evidence="11 12">Isolate ISIS603380</strain>
    </source>
</reference>
<dbReference type="GO" id="GO:0005525">
    <property type="term" value="F:GTP binding"/>
    <property type="evidence" value="ECO:0007669"/>
    <property type="project" value="UniProtKB-KW"/>
</dbReference>
<evidence type="ECO:0000256" key="1">
    <source>
        <dbReference type="ARBA" id="ARBA00004193"/>
    </source>
</evidence>
<comment type="subcellular location">
    <subcellularLocation>
        <location evidence="1">Cell membrane</location>
        <topology evidence="1">Lipid-anchor</topology>
    </subcellularLocation>
</comment>
<dbReference type="FunFam" id="3.40.50.300:FF:000475">
    <property type="entry name" value="GTP-binding protein Rhes"/>
    <property type="match status" value="1"/>
</dbReference>
<evidence type="ECO:0000313" key="11">
    <source>
        <dbReference type="Ensembl" id="ENSLAFP00000015294.2"/>
    </source>
</evidence>
<feature type="region of interest" description="Disordered" evidence="10">
    <location>
        <begin position="1"/>
        <end position="48"/>
    </location>
</feature>
<dbReference type="AlphaFoldDB" id="G3TKF0"/>
<keyword evidence="12" id="KW-1185">Reference proteome</keyword>
<evidence type="ECO:0000256" key="10">
    <source>
        <dbReference type="SAM" id="MobiDB-lite"/>
    </source>
</evidence>
<dbReference type="Gene3D" id="3.40.50.300">
    <property type="entry name" value="P-loop containing nucleotide triphosphate hydrolases"/>
    <property type="match status" value="1"/>
</dbReference>
<dbReference type="PRINTS" id="PR00449">
    <property type="entry name" value="RASTRNSFRMNG"/>
</dbReference>
<dbReference type="InterPro" id="IPR052236">
    <property type="entry name" value="Small_GTPase_RasD"/>
</dbReference>
<dbReference type="HOGENOM" id="CLU_041217_9_3_1"/>
<dbReference type="SMART" id="SM00174">
    <property type="entry name" value="RHO"/>
    <property type="match status" value="1"/>
</dbReference>
<evidence type="ECO:0000256" key="3">
    <source>
        <dbReference type="ARBA" id="ARBA00022481"/>
    </source>
</evidence>
<dbReference type="InterPro" id="IPR027417">
    <property type="entry name" value="P-loop_NTPase"/>
</dbReference>
<gene>
    <name evidence="11" type="primary">RASD2</name>
</gene>
<accession>G3TKF0</accession>
<keyword evidence="3" id="KW-0488">Methylation</keyword>
<dbReference type="SMART" id="SM00176">
    <property type="entry name" value="RAN"/>
    <property type="match status" value="1"/>
</dbReference>
<keyword evidence="7" id="KW-0449">Lipoprotein</keyword>
<dbReference type="SMART" id="SM00175">
    <property type="entry name" value="RAB"/>
    <property type="match status" value="1"/>
</dbReference>
<dbReference type="GO" id="GO:0005886">
    <property type="term" value="C:plasma membrane"/>
    <property type="evidence" value="ECO:0007669"/>
    <property type="project" value="UniProtKB-SubCell"/>
</dbReference>
<keyword evidence="4" id="KW-0547">Nucleotide-binding</keyword>
<evidence type="ECO:0000256" key="8">
    <source>
        <dbReference type="ARBA" id="ARBA00023289"/>
    </source>
</evidence>
<dbReference type="PROSITE" id="PS51420">
    <property type="entry name" value="RHO"/>
    <property type="match status" value="1"/>
</dbReference>
<evidence type="ECO:0000313" key="12">
    <source>
        <dbReference type="Proteomes" id="UP000007646"/>
    </source>
</evidence>
<keyword evidence="6" id="KW-0472">Membrane</keyword>
<dbReference type="GO" id="GO:0007165">
    <property type="term" value="P:signal transduction"/>
    <property type="evidence" value="ECO:0007669"/>
    <property type="project" value="TreeGrafter"/>
</dbReference>
<dbReference type="GeneTree" id="ENSGT00940000161129"/>
<dbReference type="PANTHER" id="PTHR46149:SF1">
    <property type="entry name" value="GTP-BINDING PROTEIN RHES"/>
    <property type="match status" value="1"/>
</dbReference>
<feature type="compositionally biased region" description="Polar residues" evidence="10">
    <location>
        <begin position="1"/>
        <end position="14"/>
    </location>
</feature>
<dbReference type="GO" id="GO:0003924">
    <property type="term" value="F:GTPase activity"/>
    <property type="evidence" value="ECO:0007669"/>
    <property type="project" value="InterPro"/>
</dbReference>
<evidence type="ECO:0000256" key="7">
    <source>
        <dbReference type="ARBA" id="ARBA00023288"/>
    </source>
</evidence>
<keyword evidence="8" id="KW-0636">Prenylation</keyword>
<dbReference type="Pfam" id="PF00071">
    <property type="entry name" value="Ras"/>
    <property type="match status" value="1"/>
</dbReference>
<name>G3TKF0_LOXAF</name>
<reference evidence="11" key="2">
    <citation type="submission" date="2025-08" db="UniProtKB">
        <authorList>
            <consortium name="Ensembl"/>
        </authorList>
    </citation>
    <scope>IDENTIFICATION</scope>
    <source>
        <strain evidence="11">Isolate ISIS603380</strain>
    </source>
</reference>
<comment type="similarity">
    <text evidence="9">Belongs to the small GTPase superfamily. RasD family.</text>
</comment>
<organism evidence="11 12">
    <name type="scientific">Loxodonta africana</name>
    <name type="common">African elephant</name>
    <dbReference type="NCBI Taxonomy" id="9785"/>
    <lineage>
        <taxon>Eukaryota</taxon>
        <taxon>Metazoa</taxon>
        <taxon>Chordata</taxon>
        <taxon>Craniata</taxon>
        <taxon>Vertebrata</taxon>
        <taxon>Euteleostomi</taxon>
        <taxon>Mammalia</taxon>
        <taxon>Eutheria</taxon>
        <taxon>Afrotheria</taxon>
        <taxon>Proboscidea</taxon>
        <taxon>Elephantidae</taxon>
        <taxon>Loxodonta</taxon>
    </lineage>
</organism>
<dbReference type="SUPFAM" id="SSF52540">
    <property type="entry name" value="P-loop containing nucleoside triphosphate hydrolases"/>
    <property type="match status" value="1"/>
</dbReference>
<reference evidence="11" key="3">
    <citation type="submission" date="2025-09" db="UniProtKB">
        <authorList>
            <consortium name="Ensembl"/>
        </authorList>
    </citation>
    <scope>IDENTIFICATION</scope>
    <source>
        <strain evidence="11">Isolate ISIS603380</strain>
    </source>
</reference>
<evidence type="ECO:0000256" key="2">
    <source>
        <dbReference type="ARBA" id="ARBA00022475"/>
    </source>
</evidence>
<dbReference type="Proteomes" id="UP000007646">
    <property type="component" value="Unassembled WGS sequence"/>
</dbReference>
<evidence type="ECO:0000256" key="9">
    <source>
        <dbReference type="ARBA" id="ARBA00038061"/>
    </source>
</evidence>
<protein>
    <submittedName>
        <fullName evidence="11">RASD family member 2</fullName>
    </submittedName>
</protein>
<dbReference type="PROSITE" id="PS51419">
    <property type="entry name" value="RAB"/>
    <property type="match status" value="1"/>
</dbReference>
<dbReference type="GO" id="GO:0031681">
    <property type="term" value="F:G-protein beta-subunit binding"/>
    <property type="evidence" value="ECO:0007669"/>
    <property type="project" value="TreeGrafter"/>
</dbReference>
<dbReference type="SMART" id="SM00173">
    <property type="entry name" value="RAS"/>
    <property type="match status" value="1"/>
</dbReference>
<dbReference type="InterPro" id="IPR001806">
    <property type="entry name" value="Small_GTPase"/>
</dbReference>
<sequence>EETGSVTREPLQTQGDSAAGAAGGSPHLHALPGSPPSRARGPARHSQPRAMMKTLSSGNCTFSVPAKNSYRMVVLGASRVGKSSIVSRFLNGRFEDQYTPTIEDFHRKVYNIRGDMYQLDILDTSGNHPFPAMRRLSILTGDVFILVFSLDSRESFDEVKRLQKQILEVKSCLKNKTKEAAELPMVICGNKNDHGELCRQVPTTEAELLVSGDENCAYFEVSAKKNTNVDEMFYVLFSMAKLPHEMSPALHRKISVQYGEAFHPRPFCMRRMKEVDAYGMVSPFARRPSVNSDLKYIKAKVLREGQARERDKCTIQ</sequence>
<dbReference type="CDD" id="cd04143">
    <property type="entry name" value="Rhes_like"/>
    <property type="match status" value="1"/>
</dbReference>
<dbReference type="NCBIfam" id="TIGR00231">
    <property type="entry name" value="small_GTP"/>
    <property type="match status" value="1"/>
</dbReference>
<evidence type="ECO:0000256" key="6">
    <source>
        <dbReference type="ARBA" id="ARBA00023136"/>
    </source>
</evidence>
<dbReference type="PANTHER" id="PTHR46149">
    <property type="entry name" value="MIP08469P"/>
    <property type="match status" value="1"/>
</dbReference>
<keyword evidence="2" id="KW-1003">Cell membrane</keyword>
<dbReference type="Ensembl" id="ENSLAFT00000018259.2">
    <property type="protein sequence ID" value="ENSLAFP00000015294.2"/>
    <property type="gene ID" value="ENSLAFG00000018259.2"/>
</dbReference>
<evidence type="ECO:0000256" key="4">
    <source>
        <dbReference type="ARBA" id="ARBA00022741"/>
    </source>
</evidence>
<dbReference type="PROSITE" id="PS51421">
    <property type="entry name" value="RAS"/>
    <property type="match status" value="1"/>
</dbReference>
<dbReference type="InterPro" id="IPR005225">
    <property type="entry name" value="Small_GTP-bd"/>
</dbReference>
<evidence type="ECO:0000256" key="5">
    <source>
        <dbReference type="ARBA" id="ARBA00023134"/>
    </source>
</evidence>
<proteinExistence type="inferred from homology"/>
<keyword evidence="5" id="KW-0342">GTP-binding</keyword>